<dbReference type="Pfam" id="PF00929">
    <property type="entry name" value="RNase_T"/>
    <property type="match status" value="1"/>
</dbReference>
<dbReference type="Proteomes" id="UP000595197">
    <property type="component" value="Plasmid pTT6-3"/>
</dbReference>
<dbReference type="Gene3D" id="3.40.50.10190">
    <property type="entry name" value="BRCT domain"/>
    <property type="match status" value="1"/>
</dbReference>
<organism evidence="2 3">
    <name type="scientific">Skermanella cutis</name>
    <dbReference type="NCBI Taxonomy" id="2775420"/>
    <lineage>
        <taxon>Bacteria</taxon>
        <taxon>Pseudomonadati</taxon>
        <taxon>Pseudomonadota</taxon>
        <taxon>Alphaproteobacteria</taxon>
        <taxon>Rhodospirillales</taxon>
        <taxon>Azospirillaceae</taxon>
        <taxon>Skermanella</taxon>
    </lineage>
</organism>
<dbReference type="CDD" id="cd17748">
    <property type="entry name" value="BRCT_DNA_ligase_like"/>
    <property type="match status" value="1"/>
</dbReference>
<name>A0ABX7BLQ9_9PROT</name>
<dbReference type="InterPro" id="IPR036397">
    <property type="entry name" value="RNaseH_sf"/>
</dbReference>
<keyword evidence="3" id="KW-1185">Reference proteome</keyword>
<evidence type="ECO:0000313" key="2">
    <source>
        <dbReference type="EMBL" id="QQP93932.1"/>
    </source>
</evidence>
<accession>A0ABX7BLQ9</accession>
<evidence type="ECO:0000259" key="1">
    <source>
        <dbReference type="SMART" id="SM00479"/>
    </source>
</evidence>
<dbReference type="SUPFAM" id="SSF53098">
    <property type="entry name" value="Ribonuclease H-like"/>
    <property type="match status" value="1"/>
</dbReference>
<dbReference type="InterPro" id="IPR012337">
    <property type="entry name" value="RNaseH-like_sf"/>
</dbReference>
<dbReference type="PANTHER" id="PTHR30231">
    <property type="entry name" value="DNA POLYMERASE III SUBUNIT EPSILON"/>
    <property type="match status" value="1"/>
</dbReference>
<dbReference type="RefSeq" id="WP_154386587.1">
    <property type="nucleotide sequence ID" value="NZ_CP067423.1"/>
</dbReference>
<sequence>MMVGLDFVALDVETADSSFPESICQMGFVIVREGRIVETFTQTVNTHHRFGWWQQANLSITEEDIDRAPPFSEIARSIAHLMCGAVFSHTPYDRFAVGRACDACGHSFAETTWLDSAQVVRRAWPEKYGKTGYGLKNVAADLGIEFLHHDAGEDARAVAEIVIRASLECSLDVAGWAERVRRPILGNSSAKTDLRRDGNIDGPLYGEVVVLTGGFDLRQEEQANLAAYAGCEVENSVTKKTTLVVVGDDRFARGERSGKWRRAEELAGQGIPIRAMSESDFRALIAD</sequence>
<dbReference type="EMBL" id="CP067423">
    <property type="protein sequence ID" value="QQP93932.1"/>
    <property type="molecule type" value="Genomic_DNA"/>
</dbReference>
<dbReference type="PANTHER" id="PTHR30231:SF42">
    <property type="entry name" value="EXONUCLEASE"/>
    <property type="match status" value="1"/>
</dbReference>
<proteinExistence type="predicted"/>
<protein>
    <recommendedName>
        <fullName evidence="1">Exonuclease domain-containing protein</fullName>
    </recommendedName>
</protein>
<dbReference type="InterPro" id="IPR013520">
    <property type="entry name" value="Ribonucl_H"/>
</dbReference>
<keyword evidence="2" id="KW-0614">Plasmid</keyword>
<reference evidence="2" key="1">
    <citation type="submission" date="2021-02" db="EMBL/GenBank/DDBJ databases">
        <title>Skermanella TT6 skin isolate.</title>
        <authorList>
            <person name="Lee K."/>
            <person name="Ganzorig M."/>
        </authorList>
    </citation>
    <scope>NUCLEOTIDE SEQUENCE</scope>
    <source>
        <strain evidence="2">TT6</strain>
    </source>
</reference>
<feature type="domain" description="Exonuclease" evidence="1">
    <location>
        <begin position="6"/>
        <end position="172"/>
    </location>
</feature>
<dbReference type="SUPFAM" id="SSF52113">
    <property type="entry name" value="BRCT domain"/>
    <property type="match status" value="1"/>
</dbReference>
<geneLocation type="plasmid" evidence="2 3">
    <name>pTT6-3</name>
</geneLocation>
<gene>
    <name evidence="2" type="ORF">IGS68_34080</name>
</gene>
<dbReference type="SMART" id="SM00479">
    <property type="entry name" value="EXOIII"/>
    <property type="match status" value="1"/>
</dbReference>
<dbReference type="Gene3D" id="3.30.420.10">
    <property type="entry name" value="Ribonuclease H-like superfamily/Ribonuclease H"/>
    <property type="match status" value="1"/>
</dbReference>
<dbReference type="InterPro" id="IPR036420">
    <property type="entry name" value="BRCT_dom_sf"/>
</dbReference>
<evidence type="ECO:0000313" key="3">
    <source>
        <dbReference type="Proteomes" id="UP000595197"/>
    </source>
</evidence>